<evidence type="ECO:0000313" key="4">
    <source>
        <dbReference type="EMBL" id="MXO86951.1"/>
    </source>
</evidence>
<dbReference type="AlphaFoldDB" id="A0A844ZEK2"/>
<dbReference type="InterPro" id="IPR036856">
    <property type="entry name" value="Ald_Oxase/Xan_DH_a/b_sf"/>
</dbReference>
<dbReference type="Gene3D" id="3.90.1170.50">
    <property type="entry name" value="Aldehyde oxidase/xanthine dehydrogenase, a/b hammerhead"/>
    <property type="match status" value="1"/>
</dbReference>
<sequence>MNKIGEHGPKLSRRGLLVGAALGGGLIVAWMALPRDYEVPLAPGPGEYGFGAWLKIAANGVVTVAVPQLEMGQGITTILPQIAAVELGADWRQVAVQPTPPSGAYPNVPLAAQWAPLWMPFAASLASDPSSWPDSLIAGRWARSEAFAATASGTSLDAYEMPAREAAAAARAMLAMAAAERWDVTWEELEAENGFIIHGDRRLSFGELAEEAATFSPPDPPPLRSMPAQERPVALGPVEPSAFPRLDAPAKVDGTFQFAADVRLPGMVHASIRHGLLGRPILESFEEENTASVRGLVGVVRSKRWLAAVATNWWAAESALAVMNPRFSGPDPVDSERNREMLATAMETEEPLEVIRLGEGEFLRPSEYTARFEIEPAVHATLETTSVTARYRQGRLELWMAAQAPEAARRAAAKAIDLPLTDVVLYPMPAGGSFDARLTHIQAIEAAQLAQAVGKPVQLTWPRRQDVLGIPMRPPALIDIAVGMTGTDGGRIASWYERVAMPSVHHEFGARLFENKTPEAAIAEAGGEADAIMCRAAIPPYAIPEIAIDHVPVTLPLSCGPMRGGTGAITNFATECVIDELAGREGREPLSFRVAMLGGDPRMARLLREVAGLAQWDGGRRAGEPRSHGQGLACFRMELASEQGLSEGRIACIAEARPGPGGIEVAQLFAAVDIGRIVNIDIARQQIEGGLLFGMGLAVGCAPEIRNSVPQQTTLSELDVPRLANSPTIDVIFVASDAPAFDPGELGVGVVAPAIANAMYAATGTRLRSLPLTRNLAEFAPEPEPQPEPADATNGEEPAEIPPDEDTMSVEELDALNEGGFAADSTEPI</sequence>
<dbReference type="InterPro" id="IPR037165">
    <property type="entry name" value="AldOxase/xan_DH_Mopterin-bd_sf"/>
</dbReference>
<accession>A0A844ZEK2</accession>
<dbReference type="RefSeq" id="WP_160684963.1">
    <property type="nucleotide sequence ID" value="NZ_WTYW01000005.1"/>
</dbReference>
<comment type="caution">
    <text evidence="4">The sequence shown here is derived from an EMBL/GenBank/DDBJ whole genome shotgun (WGS) entry which is preliminary data.</text>
</comment>
<evidence type="ECO:0000256" key="1">
    <source>
        <dbReference type="SAM" id="MobiDB-lite"/>
    </source>
</evidence>
<keyword evidence="2" id="KW-0812">Transmembrane</keyword>
<dbReference type="Proteomes" id="UP000433104">
    <property type="component" value="Unassembled WGS sequence"/>
</dbReference>
<reference evidence="4 5" key="1">
    <citation type="submission" date="2019-12" db="EMBL/GenBank/DDBJ databases">
        <title>Genomic-based taxomic classification of the family Erythrobacteraceae.</title>
        <authorList>
            <person name="Xu L."/>
        </authorList>
    </citation>
    <scope>NUCLEOTIDE SEQUENCE [LARGE SCALE GENOMIC DNA]</scope>
    <source>
        <strain evidence="4 5">MCCC 1A09962</strain>
    </source>
</reference>
<dbReference type="PROSITE" id="PS51318">
    <property type="entry name" value="TAT"/>
    <property type="match status" value="1"/>
</dbReference>
<keyword evidence="2" id="KW-1133">Transmembrane helix</keyword>
<dbReference type="SMART" id="SM01008">
    <property type="entry name" value="Ald_Xan_dh_C"/>
    <property type="match status" value="1"/>
</dbReference>
<gene>
    <name evidence="4" type="ORF">GRI38_13030</name>
</gene>
<dbReference type="InterPro" id="IPR000674">
    <property type="entry name" value="Ald_Oxase/Xan_DH_a/b"/>
</dbReference>
<name>A0A844ZEK2_9SPHN</name>
<evidence type="ECO:0000256" key="2">
    <source>
        <dbReference type="SAM" id="Phobius"/>
    </source>
</evidence>
<feature type="transmembrane region" description="Helical" evidence="2">
    <location>
        <begin position="15"/>
        <end position="33"/>
    </location>
</feature>
<dbReference type="EMBL" id="WTYW01000005">
    <property type="protein sequence ID" value="MXO86951.1"/>
    <property type="molecule type" value="Genomic_DNA"/>
</dbReference>
<feature type="compositionally biased region" description="Acidic residues" evidence="1">
    <location>
        <begin position="797"/>
        <end position="815"/>
    </location>
</feature>
<feature type="domain" description="Aldehyde oxidase/xanthine dehydrogenase a/b hammerhead" evidence="3">
    <location>
        <begin position="253"/>
        <end position="331"/>
    </location>
</feature>
<dbReference type="Pfam" id="PF02738">
    <property type="entry name" value="MoCoBD_1"/>
    <property type="match status" value="1"/>
</dbReference>
<dbReference type="InterPro" id="IPR052516">
    <property type="entry name" value="N-heterocyclic_Hydroxylase"/>
</dbReference>
<feature type="region of interest" description="Disordered" evidence="1">
    <location>
        <begin position="779"/>
        <end position="829"/>
    </location>
</feature>
<dbReference type="InterPro" id="IPR046867">
    <property type="entry name" value="AldOxase/xan_DH_MoCoBD2"/>
</dbReference>
<organism evidence="4 5">
    <name type="scientific">Parapontixanthobacter aurantiacus</name>
    <dbReference type="NCBI Taxonomy" id="1463599"/>
    <lineage>
        <taxon>Bacteria</taxon>
        <taxon>Pseudomonadati</taxon>
        <taxon>Pseudomonadota</taxon>
        <taxon>Alphaproteobacteria</taxon>
        <taxon>Sphingomonadales</taxon>
        <taxon>Erythrobacteraceae</taxon>
        <taxon>Parapontixanthobacter</taxon>
    </lineage>
</organism>
<dbReference type="GO" id="GO:0016491">
    <property type="term" value="F:oxidoreductase activity"/>
    <property type="evidence" value="ECO:0007669"/>
    <property type="project" value="InterPro"/>
</dbReference>
<dbReference type="SUPFAM" id="SSF54665">
    <property type="entry name" value="CO dehydrogenase molybdoprotein N-domain-like"/>
    <property type="match status" value="1"/>
</dbReference>
<evidence type="ECO:0000259" key="3">
    <source>
        <dbReference type="SMART" id="SM01008"/>
    </source>
</evidence>
<keyword evidence="5" id="KW-1185">Reference proteome</keyword>
<dbReference type="Gene3D" id="3.30.365.10">
    <property type="entry name" value="Aldehyde oxidase/xanthine dehydrogenase, molybdopterin binding domain"/>
    <property type="match status" value="4"/>
</dbReference>
<evidence type="ECO:0000313" key="5">
    <source>
        <dbReference type="Proteomes" id="UP000433104"/>
    </source>
</evidence>
<dbReference type="PANTHER" id="PTHR47495:SF1">
    <property type="entry name" value="BLL3820 PROTEIN"/>
    <property type="match status" value="1"/>
</dbReference>
<dbReference type="PANTHER" id="PTHR47495">
    <property type="entry name" value="ALDEHYDE DEHYDROGENASE"/>
    <property type="match status" value="1"/>
</dbReference>
<dbReference type="InterPro" id="IPR008274">
    <property type="entry name" value="AldOxase/xan_DH_MoCoBD1"/>
</dbReference>
<keyword evidence="2" id="KW-0472">Membrane</keyword>
<dbReference type="SUPFAM" id="SSF56003">
    <property type="entry name" value="Molybdenum cofactor-binding domain"/>
    <property type="match status" value="2"/>
</dbReference>
<dbReference type="InterPro" id="IPR006311">
    <property type="entry name" value="TAT_signal"/>
</dbReference>
<protein>
    <submittedName>
        <fullName evidence="4">Molybdopterin-dependent oxidoreductase</fullName>
    </submittedName>
</protein>
<dbReference type="Pfam" id="PF20256">
    <property type="entry name" value="MoCoBD_2"/>
    <property type="match status" value="2"/>
</dbReference>
<proteinExistence type="predicted"/>
<dbReference type="OrthoDB" id="9767994at2"/>